<organism evidence="12 14">
    <name type="scientific">Didymodactylos carnosus</name>
    <dbReference type="NCBI Taxonomy" id="1234261"/>
    <lineage>
        <taxon>Eukaryota</taxon>
        <taxon>Metazoa</taxon>
        <taxon>Spiralia</taxon>
        <taxon>Gnathifera</taxon>
        <taxon>Rotifera</taxon>
        <taxon>Eurotatoria</taxon>
        <taxon>Bdelloidea</taxon>
        <taxon>Philodinida</taxon>
        <taxon>Philodinidae</taxon>
        <taxon>Didymodactylos</taxon>
    </lineage>
</organism>
<dbReference type="GO" id="GO:0005764">
    <property type="term" value="C:lysosome"/>
    <property type="evidence" value="ECO:0007669"/>
    <property type="project" value="TreeGrafter"/>
</dbReference>
<keyword evidence="14" id="KW-1185">Reference proteome</keyword>
<dbReference type="CDD" id="cd06562">
    <property type="entry name" value="GH20_HexA_HexB-like"/>
    <property type="match status" value="1"/>
</dbReference>
<keyword evidence="4 7" id="KW-0378">Hydrolase</keyword>
<dbReference type="EMBL" id="CAJOBC010000016">
    <property type="protein sequence ID" value="CAF3518787.1"/>
    <property type="molecule type" value="Genomic_DNA"/>
</dbReference>
<evidence type="ECO:0000256" key="6">
    <source>
        <dbReference type="ARBA" id="ARBA00023295"/>
    </source>
</evidence>
<dbReference type="SUPFAM" id="SSF51445">
    <property type="entry name" value="(Trans)glycosidases"/>
    <property type="match status" value="1"/>
</dbReference>
<dbReference type="Proteomes" id="UP000681722">
    <property type="component" value="Unassembled WGS sequence"/>
</dbReference>
<dbReference type="AlphaFoldDB" id="A0A813NMW2"/>
<dbReference type="EC" id="3.2.1.52" evidence="7"/>
<dbReference type="SUPFAM" id="SSF55545">
    <property type="entry name" value="beta-N-acetylhexosaminidase-like domain"/>
    <property type="match status" value="1"/>
</dbReference>
<dbReference type="InterPro" id="IPR025705">
    <property type="entry name" value="Beta_hexosaminidase_sua/sub"/>
</dbReference>
<keyword evidence="3" id="KW-0732">Signal</keyword>
<dbReference type="GO" id="GO:0006689">
    <property type="term" value="P:ganglioside catabolic process"/>
    <property type="evidence" value="ECO:0007669"/>
    <property type="project" value="TreeGrafter"/>
</dbReference>
<gene>
    <name evidence="12" type="ORF">GPM918_LOCUS237</name>
    <name evidence="13" type="ORF">SRO942_LOCUS238</name>
</gene>
<dbReference type="PANTHER" id="PTHR22600">
    <property type="entry name" value="BETA-HEXOSAMINIDASE"/>
    <property type="match status" value="1"/>
</dbReference>
<dbReference type="Gene3D" id="3.20.20.80">
    <property type="entry name" value="Glycosidases"/>
    <property type="match status" value="1"/>
</dbReference>
<dbReference type="InterPro" id="IPR017853">
    <property type="entry name" value="GH"/>
</dbReference>
<dbReference type="FunFam" id="3.20.20.80:FF:000063">
    <property type="entry name" value="Beta-hexosaminidase"/>
    <property type="match status" value="1"/>
</dbReference>
<dbReference type="InterPro" id="IPR015883">
    <property type="entry name" value="Glyco_hydro_20_cat"/>
</dbReference>
<feature type="disulfide bond" evidence="9">
    <location>
        <begin position="276"/>
        <end position="327"/>
    </location>
</feature>
<accession>A0A813NMW2</accession>
<feature type="disulfide bond" evidence="9">
    <location>
        <begin position="498"/>
        <end position="516"/>
    </location>
</feature>
<dbReference type="GO" id="GO:0016020">
    <property type="term" value="C:membrane"/>
    <property type="evidence" value="ECO:0007669"/>
    <property type="project" value="TreeGrafter"/>
</dbReference>
<evidence type="ECO:0000259" key="10">
    <source>
        <dbReference type="Pfam" id="PF00728"/>
    </source>
</evidence>
<comment type="similarity">
    <text evidence="2 7">Belongs to the glycosyl hydrolase 20 family.</text>
</comment>
<dbReference type="Gene3D" id="3.30.379.10">
    <property type="entry name" value="Chitobiase/beta-hexosaminidase domain 2-like"/>
    <property type="match status" value="1"/>
</dbReference>
<evidence type="ECO:0000256" key="2">
    <source>
        <dbReference type="ARBA" id="ARBA00006285"/>
    </source>
</evidence>
<name>A0A813NMW2_9BILA</name>
<evidence type="ECO:0000256" key="3">
    <source>
        <dbReference type="ARBA" id="ARBA00022729"/>
    </source>
</evidence>
<dbReference type="InterPro" id="IPR029019">
    <property type="entry name" value="HEX_eukaryotic_N"/>
</dbReference>
<evidence type="ECO:0000313" key="12">
    <source>
        <dbReference type="EMBL" id="CAF0740535.1"/>
    </source>
</evidence>
<feature type="disulfide bond" evidence="9">
    <location>
        <begin position="43"/>
        <end position="105"/>
    </location>
</feature>
<dbReference type="Pfam" id="PF14845">
    <property type="entry name" value="Glycohydro_20b2"/>
    <property type="match status" value="1"/>
</dbReference>
<evidence type="ECO:0000256" key="1">
    <source>
        <dbReference type="ARBA" id="ARBA00001231"/>
    </source>
</evidence>
<evidence type="ECO:0000256" key="7">
    <source>
        <dbReference type="PIRNR" id="PIRNR001093"/>
    </source>
</evidence>
<feature type="domain" description="Beta-hexosaminidase eukaryotic type N-terminal" evidence="11">
    <location>
        <begin position="11"/>
        <end position="146"/>
    </location>
</feature>
<reference evidence="12" key="1">
    <citation type="submission" date="2021-02" db="EMBL/GenBank/DDBJ databases">
        <authorList>
            <person name="Nowell W R."/>
        </authorList>
    </citation>
    <scope>NUCLEOTIDE SEQUENCE</scope>
</reference>
<dbReference type="PANTHER" id="PTHR22600:SF21">
    <property type="entry name" value="BETA-HEXOSAMINIDASE A"/>
    <property type="match status" value="1"/>
</dbReference>
<dbReference type="OrthoDB" id="428480at2759"/>
<evidence type="ECO:0000256" key="8">
    <source>
        <dbReference type="PIRSR" id="PIRSR001093-1"/>
    </source>
</evidence>
<evidence type="ECO:0000259" key="11">
    <source>
        <dbReference type="Pfam" id="PF14845"/>
    </source>
</evidence>
<keyword evidence="6 7" id="KW-0326">Glycosidase</keyword>
<dbReference type="GO" id="GO:0030203">
    <property type="term" value="P:glycosaminoglycan metabolic process"/>
    <property type="evidence" value="ECO:0007669"/>
    <property type="project" value="TreeGrafter"/>
</dbReference>
<evidence type="ECO:0000256" key="4">
    <source>
        <dbReference type="ARBA" id="ARBA00022801"/>
    </source>
</evidence>
<feature type="domain" description="Glycoside hydrolase family 20 catalytic" evidence="10">
    <location>
        <begin position="168"/>
        <end position="480"/>
    </location>
</feature>
<dbReference type="EMBL" id="CAJNOQ010000016">
    <property type="protein sequence ID" value="CAF0740535.1"/>
    <property type="molecule type" value="Genomic_DNA"/>
</dbReference>
<feature type="active site" description="Proton donor" evidence="8">
    <location>
        <position position="322"/>
    </location>
</feature>
<dbReference type="GO" id="GO:0004563">
    <property type="term" value="F:beta-N-acetylhexosaminidase activity"/>
    <property type="evidence" value="ECO:0007669"/>
    <property type="project" value="UniProtKB-EC"/>
</dbReference>
<evidence type="ECO:0000313" key="13">
    <source>
        <dbReference type="EMBL" id="CAF3518787.1"/>
    </source>
</evidence>
<dbReference type="GO" id="GO:0005975">
    <property type="term" value="P:carbohydrate metabolic process"/>
    <property type="evidence" value="ECO:0007669"/>
    <property type="project" value="InterPro"/>
</dbReference>
<protein>
    <recommendedName>
        <fullName evidence="7">Beta-hexosaminidase</fullName>
        <ecNumber evidence="7">3.2.1.52</ecNumber>
    </recommendedName>
</protein>
<dbReference type="PRINTS" id="PR00738">
    <property type="entry name" value="GLHYDRLASE20"/>
</dbReference>
<sequence>MFYVEPSVGQPWPHPQQMMSSEQRLAVHPAAFHFLINATSQRCDLLVDAFDRYYRLIFYPQTYLKYVLNKKASSCDEPIIELPMLNTLTDTPLLKRLNVNVQQPCDHWPSLESNESYSLIIQGDHGVLDAVTVWGALRGLETFSQLIYPDDDLLFAINETKITDYPRFQHRGLLIDTSRHFISVNTLKMNLDAMAQSKMNVFHWHIVDDQSFPYDSRAFPEMSDEGAYDETHVYSQGDVADIIEFARERGIRVLAEYDSPGHTLSWGKAVDILTKCYSGGKPDNEFGPMDPSRNSTYDFLKTFFGELADVYPDHYIHLGGDEVSFDCCNPDVQAFMANMKFGTDYSLLEQYYMQNLVNIVGSTGKGYAVWQEIIDNNVTVKADTVVEVWKDPYPEEMARVTKLGYRTILSTCWYLNYISYGSDWVQYYKCDPYNFNGTDDQKRLVIGGEACMWGEYVDATNVITITWPRASVVAERLWSSIDTKDPNAAIPRLEEHRCRYLRRGIPAEPINGPSFCQYEYRP</sequence>
<keyword evidence="5" id="KW-0325">Glycoprotein</keyword>
<evidence type="ECO:0000313" key="14">
    <source>
        <dbReference type="Proteomes" id="UP000663829"/>
    </source>
</evidence>
<evidence type="ECO:0000256" key="5">
    <source>
        <dbReference type="ARBA" id="ARBA00023180"/>
    </source>
</evidence>
<dbReference type="InterPro" id="IPR029018">
    <property type="entry name" value="Hex-like_dom2"/>
</dbReference>
<comment type="catalytic activity">
    <reaction evidence="1 7">
        <text>Hydrolysis of terminal non-reducing N-acetyl-D-hexosamine residues in N-acetyl-beta-D-hexosaminides.</text>
        <dbReference type="EC" id="3.2.1.52"/>
    </reaction>
</comment>
<keyword evidence="9" id="KW-1015">Disulfide bond</keyword>
<dbReference type="Proteomes" id="UP000663829">
    <property type="component" value="Unassembled WGS sequence"/>
</dbReference>
<dbReference type="Pfam" id="PF00728">
    <property type="entry name" value="Glyco_hydro_20"/>
    <property type="match status" value="1"/>
</dbReference>
<evidence type="ECO:0000256" key="9">
    <source>
        <dbReference type="PIRSR" id="PIRSR001093-2"/>
    </source>
</evidence>
<proteinExistence type="inferred from homology"/>
<dbReference type="PIRSF" id="PIRSF001093">
    <property type="entry name" value="B-hxosamndse_ab_euk"/>
    <property type="match status" value="1"/>
</dbReference>
<comment type="caution">
    <text evidence="12">The sequence shown here is derived from an EMBL/GenBank/DDBJ whole genome shotgun (WGS) entry which is preliminary data.</text>
</comment>